<dbReference type="AlphaFoldDB" id="A0A3N4YSU8"/>
<evidence type="ECO:0000313" key="1">
    <source>
        <dbReference type="EMBL" id="RPF22454.1"/>
    </source>
</evidence>
<name>A0A3N4YSU8_9MICO</name>
<evidence type="ECO:0000313" key="2">
    <source>
        <dbReference type="Proteomes" id="UP000280501"/>
    </source>
</evidence>
<dbReference type="RefSeq" id="WP_123815367.1">
    <property type="nucleotide sequence ID" value="NZ_RKQZ01000001.1"/>
</dbReference>
<dbReference type="OrthoDB" id="3511915at2"/>
<protein>
    <submittedName>
        <fullName evidence="1">Uncharacterized protein</fullName>
    </submittedName>
</protein>
<proteinExistence type="predicted"/>
<organism evidence="1 2">
    <name type="scientific">Myceligenerans xiligouense</name>
    <dbReference type="NCBI Taxonomy" id="253184"/>
    <lineage>
        <taxon>Bacteria</taxon>
        <taxon>Bacillati</taxon>
        <taxon>Actinomycetota</taxon>
        <taxon>Actinomycetes</taxon>
        <taxon>Micrococcales</taxon>
        <taxon>Promicromonosporaceae</taxon>
        <taxon>Myceligenerans</taxon>
    </lineage>
</organism>
<gene>
    <name evidence="1" type="ORF">EDD34_3116</name>
</gene>
<comment type="caution">
    <text evidence="1">The sequence shown here is derived from an EMBL/GenBank/DDBJ whole genome shotgun (WGS) entry which is preliminary data.</text>
</comment>
<accession>A0A3N4YSU8</accession>
<dbReference type="Proteomes" id="UP000280501">
    <property type="component" value="Unassembled WGS sequence"/>
</dbReference>
<dbReference type="EMBL" id="RKQZ01000001">
    <property type="protein sequence ID" value="RPF22454.1"/>
    <property type="molecule type" value="Genomic_DNA"/>
</dbReference>
<keyword evidence="2" id="KW-1185">Reference proteome</keyword>
<reference evidence="1 2" key="1">
    <citation type="submission" date="2018-11" db="EMBL/GenBank/DDBJ databases">
        <title>Sequencing the genomes of 1000 actinobacteria strains.</title>
        <authorList>
            <person name="Klenk H.-P."/>
        </authorList>
    </citation>
    <scope>NUCLEOTIDE SEQUENCE [LARGE SCALE GENOMIC DNA]</scope>
    <source>
        <strain evidence="1 2">DSM 15700</strain>
    </source>
</reference>
<sequence length="340" mass="35997">MSARARVVGALVESPLQLLCTIEAHAAGLGGDTTRVHVRDDVPTLAQARDALARATLPAGLTMDVRPVRNAMWSLNRNRIVGEAFSGVVQTALLTRPVTSLTLVDDGLAALDLDRILSSPTGGFVRSGVRSGAARRALGRATGDRLRALARRGGLTLFTALPLPGDALGRLSEAGVRVVRDEFAWFTSQPLEDAPAEPTVVVGSGLVGAGFVDADSYLSWVLSLAAEGPVLYVPYRRDDPLVRRILRTTPGVTIADPGAMLELRLSGMHEGQRVLSLPTTSTVLLTSILGQRGVNVEVKAVPDSWWAPSVPEQVRKDAAFLVDLSAAARDAQTGVRPPVM</sequence>